<gene>
    <name evidence="2" type="ORF">SK128_001759</name>
</gene>
<name>A0AAN8XCQ8_HALRR</name>
<accession>A0AAN8XCQ8</accession>
<dbReference type="Proteomes" id="UP001381693">
    <property type="component" value="Unassembled WGS sequence"/>
</dbReference>
<organism evidence="2 3">
    <name type="scientific">Halocaridina rubra</name>
    <name type="common">Hawaiian red shrimp</name>
    <dbReference type="NCBI Taxonomy" id="373956"/>
    <lineage>
        <taxon>Eukaryota</taxon>
        <taxon>Metazoa</taxon>
        <taxon>Ecdysozoa</taxon>
        <taxon>Arthropoda</taxon>
        <taxon>Crustacea</taxon>
        <taxon>Multicrustacea</taxon>
        <taxon>Malacostraca</taxon>
        <taxon>Eumalacostraca</taxon>
        <taxon>Eucarida</taxon>
        <taxon>Decapoda</taxon>
        <taxon>Pleocyemata</taxon>
        <taxon>Caridea</taxon>
        <taxon>Atyoidea</taxon>
        <taxon>Atyidae</taxon>
        <taxon>Halocaridina</taxon>
    </lineage>
</organism>
<feature type="compositionally biased region" description="Polar residues" evidence="1">
    <location>
        <begin position="146"/>
        <end position="166"/>
    </location>
</feature>
<protein>
    <submittedName>
        <fullName evidence="2">Uncharacterized protein</fullName>
    </submittedName>
</protein>
<feature type="region of interest" description="Disordered" evidence="1">
    <location>
        <begin position="92"/>
        <end position="129"/>
    </location>
</feature>
<dbReference type="AlphaFoldDB" id="A0AAN8XCQ8"/>
<reference evidence="2 3" key="1">
    <citation type="submission" date="2023-11" db="EMBL/GenBank/DDBJ databases">
        <title>Halocaridina rubra genome assembly.</title>
        <authorList>
            <person name="Smith C."/>
        </authorList>
    </citation>
    <scope>NUCLEOTIDE SEQUENCE [LARGE SCALE GENOMIC DNA]</scope>
    <source>
        <strain evidence="2">EP-1</strain>
        <tissue evidence="2">Whole</tissue>
    </source>
</reference>
<comment type="caution">
    <text evidence="2">The sequence shown here is derived from an EMBL/GenBank/DDBJ whole genome shotgun (WGS) entry which is preliminary data.</text>
</comment>
<feature type="region of interest" description="Disordered" evidence="1">
    <location>
        <begin position="143"/>
        <end position="175"/>
    </location>
</feature>
<evidence type="ECO:0000313" key="2">
    <source>
        <dbReference type="EMBL" id="KAK7076535.1"/>
    </source>
</evidence>
<dbReference type="EMBL" id="JAXCGZ010009633">
    <property type="protein sequence ID" value="KAK7076535.1"/>
    <property type="molecule type" value="Genomic_DNA"/>
</dbReference>
<evidence type="ECO:0000256" key="1">
    <source>
        <dbReference type="SAM" id="MobiDB-lite"/>
    </source>
</evidence>
<keyword evidence="3" id="KW-1185">Reference proteome</keyword>
<evidence type="ECO:0000313" key="3">
    <source>
        <dbReference type="Proteomes" id="UP001381693"/>
    </source>
</evidence>
<proteinExistence type="predicted"/>
<sequence length="206" mass="22663">MITNLSKKQIILIFFVHSKRICLHYIQKQIKDAFPVYHKLKTDTEDKVSKDTSLLQLKGDKNIPITSLPPVYNSSHATHPVDQSISVSPELPEALRSGNPEPMESESLEPPSQIETFGEALGSPESEELDQTLESAVGNIVEQHSRQSSGSSVETIESTVSRSQSGEPIPGKWEGGLHDLIEKDVEMSKIRVQESEISPAADSGTF</sequence>